<feature type="non-terminal residue" evidence="7">
    <location>
        <position position="149"/>
    </location>
</feature>
<organism evidence="7 8">
    <name type="scientific">Vibrio alginolyticus</name>
    <dbReference type="NCBI Taxonomy" id="663"/>
    <lineage>
        <taxon>Bacteria</taxon>
        <taxon>Pseudomonadati</taxon>
        <taxon>Pseudomonadota</taxon>
        <taxon>Gammaproteobacteria</taxon>
        <taxon>Vibrionales</taxon>
        <taxon>Vibrionaceae</taxon>
        <taxon>Vibrio</taxon>
    </lineage>
</organism>
<dbReference type="GO" id="GO:0016301">
    <property type="term" value="F:kinase activity"/>
    <property type="evidence" value="ECO:0007669"/>
    <property type="project" value="UniProtKB-KW"/>
</dbReference>
<evidence type="ECO:0000256" key="2">
    <source>
        <dbReference type="ARBA" id="ARBA00006434"/>
    </source>
</evidence>
<keyword evidence="5 6" id="KW-0472">Membrane</keyword>
<reference evidence="7 8" key="1">
    <citation type="submission" date="2020-04" db="EMBL/GenBank/DDBJ databases">
        <title>Whole-genome sequencing of Vibrio spp. from China reveals different genetic environments of blaCTX-M-14 among diverse lineages.</title>
        <authorList>
            <person name="Zheng Z."/>
            <person name="Ye L."/>
            <person name="Chen S."/>
        </authorList>
    </citation>
    <scope>NUCLEOTIDE SEQUENCE [LARGE SCALE GENOMIC DNA]</scope>
    <source>
        <strain evidence="7 8">Vb1636</strain>
    </source>
</reference>
<dbReference type="Gene3D" id="1.20.1730.10">
    <property type="entry name" value="Sodium/glucose cotransporter"/>
    <property type="match status" value="1"/>
</dbReference>
<sequence length="149" mass="16133">SGTSADTYVISVPMAVWASEIALLAFLGGTSAASGMVIVSTIGLAIMVSNDLVMPLILRRMRLAQRNHHHFSELLLRIRRALILILLIGAWGFYQALDSIHSLSAIGFLSFAAITQFAPALIGGMYWRQGNKKGVYVGLAVGFTIWLIT</sequence>
<protein>
    <submittedName>
        <fullName evidence="7">Hybrid sensor histidine kinase/response regulator</fullName>
    </submittedName>
</protein>
<feature type="transmembrane region" description="Helical" evidence="6">
    <location>
        <begin position="33"/>
        <end position="58"/>
    </location>
</feature>
<comment type="caution">
    <text evidence="7">The sequence shown here is derived from an EMBL/GenBank/DDBJ whole genome shotgun (WGS) entry which is preliminary data.</text>
</comment>
<dbReference type="AlphaFoldDB" id="A0A7Y0N3G9"/>
<keyword evidence="3 6" id="KW-0812">Transmembrane</keyword>
<dbReference type="InterPro" id="IPR001734">
    <property type="entry name" value="Na/solute_symporter"/>
</dbReference>
<dbReference type="GO" id="GO:0022857">
    <property type="term" value="F:transmembrane transporter activity"/>
    <property type="evidence" value="ECO:0007669"/>
    <property type="project" value="InterPro"/>
</dbReference>
<evidence type="ECO:0000256" key="5">
    <source>
        <dbReference type="ARBA" id="ARBA00023136"/>
    </source>
</evidence>
<evidence type="ECO:0000313" key="7">
    <source>
        <dbReference type="EMBL" id="NMR77787.1"/>
    </source>
</evidence>
<evidence type="ECO:0000313" key="8">
    <source>
        <dbReference type="Proteomes" id="UP000565155"/>
    </source>
</evidence>
<feature type="non-terminal residue" evidence="7">
    <location>
        <position position="1"/>
    </location>
</feature>
<comment type="similarity">
    <text evidence="2">Belongs to the sodium:solute symporter (SSF) (TC 2.A.21) family.</text>
</comment>
<dbReference type="InterPro" id="IPR038377">
    <property type="entry name" value="Na/Glc_symporter_sf"/>
</dbReference>
<feature type="transmembrane region" description="Helical" evidence="6">
    <location>
        <begin position="78"/>
        <end position="97"/>
    </location>
</feature>
<proteinExistence type="inferred from homology"/>
<dbReference type="PROSITE" id="PS50283">
    <property type="entry name" value="NA_SOLUT_SYMP_3"/>
    <property type="match status" value="1"/>
</dbReference>
<keyword evidence="4 6" id="KW-1133">Transmembrane helix</keyword>
<gene>
    <name evidence="7" type="ORF">HKB35_29855</name>
</gene>
<accession>A0A7Y0N3G9</accession>
<feature type="transmembrane region" description="Helical" evidence="6">
    <location>
        <begin position="7"/>
        <end position="27"/>
    </location>
</feature>
<dbReference type="Proteomes" id="UP000565155">
    <property type="component" value="Unassembled WGS sequence"/>
</dbReference>
<evidence type="ECO:0000256" key="1">
    <source>
        <dbReference type="ARBA" id="ARBA00004141"/>
    </source>
</evidence>
<comment type="subcellular location">
    <subcellularLocation>
        <location evidence="1">Membrane</location>
        <topology evidence="1">Multi-pass membrane protein</topology>
    </subcellularLocation>
</comment>
<dbReference type="GO" id="GO:0016020">
    <property type="term" value="C:membrane"/>
    <property type="evidence" value="ECO:0007669"/>
    <property type="project" value="UniProtKB-SubCell"/>
</dbReference>
<keyword evidence="7" id="KW-0808">Transferase</keyword>
<keyword evidence="7" id="KW-0418">Kinase</keyword>
<evidence type="ECO:0000256" key="4">
    <source>
        <dbReference type="ARBA" id="ARBA00022989"/>
    </source>
</evidence>
<dbReference type="EMBL" id="JABCMA010001077">
    <property type="protein sequence ID" value="NMR77787.1"/>
    <property type="molecule type" value="Genomic_DNA"/>
</dbReference>
<evidence type="ECO:0000256" key="6">
    <source>
        <dbReference type="SAM" id="Phobius"/>
    </source>
</evidence>
<name>A0A7Y0N3G9_VIBAL</name>
<feature type="transmembrane region" description="Helical" evidence="6">
    <location>
        <begin position="103"/>
        <end position="127"/>
    </location>
</feature>
<evidence type="ECO:0000256" key="3">
    <source>
        <dbReference type="ARBA" id="ARBA00022692"/>
    </source>
</evidence>